<evidence type="ECO:0000256" key="1">
    <source>
        <dbReference type="SAM" id="Phobius"/>
    </source>
</evidence>
<keyword evidence="1" id="KW-0472">Membrane</keyword>
<protein>
    <submittedName>
        <fullName evidence="2">Uncharacterized protein</fullName>
    </submittedName>
</protein>
<organism evidence="2 3">
    <name type="scientific">Thraustotheca clavata</name>
    <dbReference type="NCBI Taxonomy" id="74557"/>
    <lineage>
        <taxon>Eukaryota</taxon>
        <taxon>Sar</taxon>
        <taxon>Stramenopiles</taxon>
        <taxon>Oomycota</taxon>
        <taxon>Saprolegniomycetes</taxon>
        <taxon>Saprolegniales</taxon>
        <taxon>Achlyaceae</taxon>
        <taxon>Thraustotheca</taxon>
    </lineage>
</organism>
<proteinExistence type="predicted"/>
<keyword evidence="3" id="KW-1185">Reference proteome</keyword>
<dbReference type="EMBL" id="JNBS01001073">
    <property type="protein sequence ID" value="OQS02815.1"/>
    <property type="molecule type" value="Genomic_DNA"/>
</dbReference>
<dbReference type="Proteomes" id="UP000243217">
    <property type="component" value="Unassembled WGS sequence"/>
</dbReference>
<keyword evidence="1" id="KW-1133">Transmembrane helix</keyword>
<reference evidence="2 3" key="1">
    <citation type="journal article" date="2014" name="Genome Biol. Evol.">
        <title>The secreted proteins of Achlya hypogyna and Thraustotheca clavata identify the ancestral oomycete secretome and reveal gene acquisitions by horizontal gene transfer.</title>
        <authorList>
            <person name="Misner I."/>
            <person name="Blouin N."/>
            <person name="Leonard G."/>
            <person name="Richards T.A."/>
            <person name="Lane C.E."/>
        </authorList>
    </citation>
    <scope>NUCLEOTIDE SEQUENCE [LARGE SCALE GENOMIC DNA]</scope>
    <source>
        <strain evidence="2 3">ATCC 34112</strain>
    </source>
</reference>
<gene>
    <name evidence="2" type="ORF">THRCLA_21315</name>
</gene>
<comment type="caution">
    <text evidence="2">The sequence shown here is derived from an EMBL/GenBank/DDBJ whole genome shotgun (WGS) entry which is preliminary data.</text>
</comment>
<keyword evidence="1" id="KW-0812">Transmembrane</keyword>
<name>A0A1V9ZXR6_9STRA</name>
<accession>A0A1V9ZXR6</accession>
<sequence>MACTLTSDQFAKLENTPSCAFFNDRKTLFNQANLKCTVNNVILSTLSFGSSITAFSKNWCKLIAATKAPPTTKPSFSLSMTPSIVILLASLVLQLVAYL</sequence>
<dbReference type="AlphaFoldDB" id="A0A1V9ZXR6"/>
<feature type="transmembrane region" description="Helical" evidence="1">
    <location>
        <begin position="76"/>
        <end position="98"/>
    </location>
</feature>
<evidence type="ECO:0000313" key="2">
    <source>
        <dbReference type="EMBL" id="OQS02815.1"/>
    </source>
</evidence>
<evidence type="ECO:0000313" key="3">
    <source>
        <dbReference type="Proteomes" id="UP000243217"/>
    </source>
</evidence>